<comment type="similarity">
    <text evidence="7">Belongs to the aspartate/glutamate racemases family.</text>
</comment>
<dbReference type="InterPro" id="IPR001920">
    <property type="entry name" value="Asp/Glu_race"/>
</dbReference>
<dbReference type="Pfam" id="PF01177">
    <property type="entry name" value="Asp_Glu_race"/>
    <property type="match status" value="1"/>
</dbReference>
<evidence type="ECO:0000256" key="3">
    <source>
        <dbReference type="ARBA" id="ARBA00022960"/>
    </source>
</evidence>
<evidence type="ECO:0000256" key="4">
    <source>
        <dbReference type="ARBA" id="ARBA00022984"/>
    </source>
</evidence>
<dbReference type="PANTHER" id="PTHR21198:SF3">
    <property type="entry name" value="GLUTAMATE RACEMASE"/>
    <property type="match status" value="1"/>
</dbReference>
<dbReference type="PROSITE" id="PS00923">
    <property type="entry name" value="ASP_GLU_RACEMASE_1"/>
    <property type="match status" value="1"/>
</dbReference>
<dbReference type="InterPro" id="IPR033134">
    <property type="entry name" value="Asp/Glu_racemase_AS_2"/>
</dbReference>
<dbReference type="RefSeq" id="WP_092318465.1">
    <property type="nucleotide sequence ID" value="NZ_FOKY01000002.1"/>
</dbReference>
<feature type="active site" description="Proton donor/acceptor" evidence="7">
    <location>
        <position position="181"/>
    </location>
</feature>
<name>A0A1I1DKS4_BREAD</name>
<comment type="function">
    <text evidence="7">Provides the (R)-glutamate required for cell wall biosynthesis.</text>
</comment>
<gene>
    <name evidence="7" type="primary">murI</name>
    <name evidence="8" type="ORF">SAMN02745150_00594</name>
</gene>
<protein>
    <recommendedName>
        <fullName evidence="2 7">Glutamate racemase</fullName>
        <ecNumber evidence="2 7">5.1.1.3</ecNumber>
    </recommendedName>
</protein>
<dbReference type="GO" id="GO:0071555">
    <property type="term" value="P:cell wall organization"/>
    <property type="evidence" value="ECO:0007669"/>
    <property type="project" value="UniProtKB-KW"/>
</dbReference>
<proteinExistence type="inferred from homology"/>
<dbReference type="Proteomes" id="UP000240042">
    <property type="component" value="Unassembled WGS sequence"/>
</dbReference>
<evidence type="ECO:0000256" key="1">
    <source>
        <dbReference type="ARBA" id="ARBA00001602"/>
    </source>
</evidence>
<evidence type="ECO:0000256" key="7">
    <source>
        <dbReference type="HAMAP-Rule" id="MF_00258"/>
    </source>
</evidence>
<keyword evidence="4 7" id="KW-0573">Peptidoglycan synthesis</keyword>
<comment type="pathway">
    <text evidence="7">Cell wall biogenesis; peptidoglycan biosynthesis.</text>
</comment>
<accession>A0A1I1DKS4</accession>
<keyword evidence="3 7" id="KW-0133">Cell shape</keyword>
<evidence type="ECO:0000256" key="2">
    <source>
        <dbReference type="ARBA" id="ARBA00013090"/>
    </source>
</evidence>
<feature type="active site" description="Proton donor/acceptor" evidence="7">
    <location>
        <position position="72"/>
    </location>
</feature>
<dbReference type="GO" id="GO:0008881">
    <property type="term" value="F:glutamate racemase activity"/>
    <property type="evidence" value="ECO:0007669"/>
    <property type="project" value="UniProtKB-UniRule"/>
</dbReference>
<dbReference type="GO" id="GO:0009252">
    <property type="term" value="P:peptidoglycan biosynthetic process"/>
    <property type="evidence" value="ECO:0007669"/>
    <property type="project" value="UniProtKB-UniRule"/>
</dbReference>
<dbReference type="STRING" id="34097.SAMN02745150_00594"/>
<dbReference type="SUPFAM" id="SSF53681">
    <property type="entry name" value="Aspartate/glutamate racemase"/>
    <property type="match status" value="2"/>
</dbReference>
<sequence length="255" mass="28421">MAFTGIFDSGLGGLTILKALQEQFPNEEFVYLADNKNLPYGNKSCSQIQDFALKNARFLTSLGECKGLIIACNTASISAHSLLTKLHKIPIIEMVDPTIKELFEETGMPTKVGILATSFTTSSEAYKQKIQKRSPGTKVHQIASPHLVPLIEAGDEKQLQSCLVQYFSMFRDNIEVVILGCTHYSLIKSLIQQLYPRITLIDSPKAVIKEFNHNIAISSNSFPRTTFFCTEHNTLWQTLSDNILGISCSWNVTKI</sequence>
<dbReference type="InterPro" id="IPR004391">
    <property type="entry name" value="Glu_race"/>
</dbReference>
<comment type="catalytic activity">
    <reaction evidence="1 7">
        <text>L-glutamate = D-glutamate</text>
        <dbReference type="Rhea" id="RHEA:12813"/>
        <dbReference type="ChEBI" id="CHEBI:29985"/>
        <dbReference type="ChEBI" id="CHEBI:29986"/>
        <dbReference type="EC" id="5.1.1.3"/>
    </reaction>
</comment>
<evidence type="ECO:0000313" key="8">
    <source>
        <dbReference type="EMBL" id="SFB74972.1"/>
    </source>
</evidence>
<reference evidence="9" key="1">
    <citation type="submission" date="2016-10" db="EMBL/GenBank/DDBJ databases">
        <authorList>
            <person name="Varghese N."/>
            <person name="Submissions S."/>
        </authorList>
    </citation>
    <scope>NUCLEOTIDE SEQUENCE [LARGE SCALE GENOMIC DNA]</scope>
    <source>
        <strain evidence="9">ATCC 43811</strain>
    </source>
</reference>
<dbReference type="NCBIfam" id="TIGR00067">
    <property type="entry name" value="glut_race"/>
    <property type="match status" value="1"/>
</dbReference>
<dbReference type="InterPro" id="IPR015942">
    <property type="entry name" value="Asp/Glu/hydantoin_racemase"/>
</dbReference>
<dbReference type="PROSITE" id="PS00924">
    <property type="entry name" value="ASP_GLU_RACEMASE_2"/>
    <property type="match status" value="1"/>
</dbReference>
<dbReference type="UniPathway" id="UPA00219"/>
<dbReference type="EMBL" id="FOKY01000002">
    <property type="protein sequence ID" value="SFB74972.1"/>
    <property type="molecule type" value="Genomic_DNA"/>
</dbReference>
<dbReference type="GO" id="GO:0008360">
    <property type="term" value="P:regulation of cell shape"/>
    <property type="evidence" value="ECO:0007669"/>
    <property type="project" value="UniProtKB-KW"/>
</dbReference>
<dbReference type="Gene3D" id="3.40.50.1860">
    <property type="match status" value="2"/>
</dbReference>
<evidence type="ECO:0000313" key="9">
    <source>
        <dbReference type="Proteomes" id="UP000240042"/>
    </source>
</evidence>
<feature type="binding site" evidence="7">
    <location>
        <begin position="8"/>
        <end position="9"/>
    </location>
    <ligand>
        <name>substrate</name>
    </ligand>
</feature>
<dbReference type="EC" id="5.1.1.3" evidence="2 7"/>
<dbReference type="OrthoDB" id="9801055at2"/>
<keyword evidence="6 7" id="KW-0961">Cell wall biogenesis/degradation</keyword>
<keyword evidence="9" id="KW-1185">Reference proteome</keyword>
<keyword evidence="5 7" id="KW-0413">Isomerase</keyword>
<evidence type="ECO:0000256" key="6">
    <source>
        <dbReference type="ARBA" id="ARBA00023316"/>
    </source>
</evidence>
<dbReference type="InterPro" id="IPR018187">
    <property type="entry name" value="Asp/Glu_racemase_AS_1"/>
</dbReference>
<feature type="binding site" evidence="7">
    <location>
        <begin position="182"/>
        <end position="183"/>
    </location>
    <ligand>
        <name>substrate</name>
    </ligand>
</feature>
<dbReference type="HAMAP" id="MF_00258">
    <property type="entry name" value="Glu_racemase"/>
    <property type="match status" value="1"/>
</dbReference>
<feature type="binding site" evidence="7">
    <location>
        <begin position="40"/>
        <end position="41"/>
    </location>
    <ligand>
        <name>substrate</name>
    </ligand>
</feature>
<dbReference type="AlphaFoldDB" id="A0A1I1DKS4"/>
<organism evidence="8 9">
    <name type="scientific">Brevinema andersonii</name>
    <dbReference type="NCBI Taxonomy" id="34097"/>
    <lineage>
        <taxon>Bacteria</taxon>
        <taxon>Pseudomonadati</taxon>
        <taxon>Spirochaetota</taxon>
        <taxon>Spirochaetia</taxon>
        <taxon>Brevinematales</taxon>
        <taxon>Brevinemataceae</taxon>
        <taxon>Brevinema</taxon>
    </lineage>
</organism>
<evidence type="ECO:0000256" key="5">
    <source>
        <dbReference type="ARBA" id="ARBA00023235"/>
    </source>
</evidence>
<dbReference type="PANTHER" id="PTHR21198">
    <property type="entry name" value="GLUTAMATE RACEMASE"/>
    <property type="match status" value="1"/>
</dbReference>
<feature type="binding site" evidence="7">
    <location>
        <begin position="73"/>
        <end position="74"/>
    </location>
    <ligand>
        <name>substrate</name>
    </ligand>
</feature>